<dbReference type="OrthoDB" id="3066311at2759"/>
<evidence type="ECO:0000313" key="2">
    <source>
        <dbReference type="EMBL" id="KAF9459568.1"/>
    </source>
</evidence>
<name>A0A9P5XZG6_9AGAR</name>
<dbReference type="Proteomes" id="UP000807353">
    <property type="component" value="Unassembled WGS sequence"/>
</dbReference>
<organism evidence="2 3">
    <name type="scientific">Collybia nuda</name>
    <dbReference type="NCBI Taxonomy" id="64659"/>
    <lineage>
        <taxon>Eukaryota</taxon>
        <taxon>Fungi</taxon>
        <taxon>Dikarya</taxon>
        <taxon>Basidiomycota</taxon>
        <taxon>Agaricomycotina</taxon>
        <taxon>Agaricomycetes</taxon>
        <taxon>Agaricomycetidae</taxon>
        <taxon>Agaricales</taxon>
        <taxon>Tricholomatineae</taxon>
        <taxon>Clitocybaceae</taxon>
        <taxon>Collybia</taxon>
    </lineage>
</organism>
<keyword evidence="3" id="KW-1185">Reference proteome</keyword>
<dbReference type="EMBL" id="MU150314">
    <property type="protein sequence ID" value="KAF9459568.1"/>
    <property type="molecule type" value="Genomic_DNA"/>
</dbReference>
<dbReference type="AlphaFoldDB" id="A0A9P5XZG6"/>
<evidence type="ECO:0000313" key="3">
    <source>
        <dbReference type="Proteomes" id="UP000807353"/>
    </source>
</evidence>
<accession>A0A9P5XZG6</accession>
<evidence type="ECO:0000256" key="1">
    <source>
        <dbReference type="SAM" id="MobiDB-lite"/>
    </source>
</evidence>
<sequence length="435" mass="48101">MAPSHSLFNSPRIPYHDHVPPTSPSLQMPNVFVVPPEEDQLSPWCCFDATEVTHLEPDLSTILDIEFLDGALEVLHTESHAPVFHRDADGPFGYRNPVIMPRKSTETSSITDVPIDEKRYGSDDELKLERVLEKSVYNGCGRRNVGEDSEIVEVVKVRRHDREGRVQDNTEALDKTSKSFKSRASKAFKTLKNVGKHSTRLKRQAQGILVSPPSIEDEPPPRARTPTMSRRGSVILSQLFNTPSPIKPCQSVSSFGVASSLTESVFPIPSSSSSVFHPTIPPRPLPDLHSLLDLLDPDCSPSSLQDIDHQAFRSPSPTPSTQTFSARRRFSIMSLQRIFSFSSPDHDVDAMPRTSNMSRDSTGPSSASSLGPDTPTEEVIPLPLPLHSTYSDRNGAVPQFKTAEVTSTISAGDISFEMRLDSLHFESLSFDADRF</sequence>
<comment type="caution">
    <text evidence="2">The sequence shown here is derived from an EMBL/GenBank/DDBJ whole genome shotgun (WGS) entry which is preliminary data.</text>
</comment>
<feature type="region of interest" description="Disordered" evidence="1">
    <location>
        <begin position="344"/>
        <end position="387"/>
    </location>
</feature>
<reference evidence="2" key="1">
    <citation type="submission" date="2020-11" db="EMBL/GenBank/DDBJ databases">
        <authorList>
            <consortium name="DOE Joint Genome Institute"/>
            <person name="Ahrendt S."/>
            <person name="Riley R."/>
            <person name="Andreopoulos W."/>
            <person name="Labutti K."/>
            <person name="Pangilinan J."/>
            <person name="Ruiz-Duenas F.J."/>
            <person name="Barrasa J.M."/>
            <person name="Sanchez-Garcia M."/>
            <person name="Camarero S."/>
            <person name="Miyauchi S."/>
            <person name="Serrano A."/>
            <person name="Linde D."/>
            <person name="Babiker R."/>
            <person name="Drula E."/>
            <person name="Ayuso-Fernandez I."/>
            <person name="Pacheco R."/>
            <person name="Padilla G."/>
            <person name="Ferreira P."/>
            <person name="Barriuso J."/>
            <person name="Kellner H."/>
            <person name="Castanera R."/>
            <person name="Alfaro M."/>
            <person name="Ramirez L."/>
            <person name="Pisabarro A.G."/>
            <person name="Kuo A."/>
            <person name="Tritt A."/>
            <person name="Lipzen A."/>
            <person name="He G."/>
            <person name="Yan M."/>
            <person name="Ng V."/>
            <person name="Cullen D."/>
            <person name="Martin F."/>
            <person name="Rosso M.-N."/>
            <person name="Henrissat B."/>
            <person name="Hibbett D."/>
            <person name="Martinez A.T."/>
            <person name="Grigoriev I.V."/>
        </authorList>
    </citation>
    <scope>NUCLEOTIDE SEQUENCE</scope>
    <source>
        <strain evidence="2">CBS 247.69</strain>
    </source>
</reference>
<proteinExistence type="predicted"/>
<feature type="compositionally biased region" description="Polar residues" evidence="1">
    <location>
        <begin position="353"/>
        <end position="371"/>
    </location>
</feature>
<gene>
    <name evidence="2" type="ORF">BDZ94DRAFT_1312294</name>
</gene>
<feature type="region of interest" description="Disordered" evidence="1">
    <location>
        <begin position="1"/>
        <end position="21"/>
    </location>
</feature>
<feature type="region of interest" description="Disordered" evidence="1">
    <location>
        <begin position="302"/>
        <end position="326"/>
    </location>
</feature>
<protein>
    <submittedName>
        <fullName evidence="2">Uncharacterized protein</fullName>
    </submittedName>
</protein>